<name>A0A7N6AJH7_ANATE</name>
<evidence type="ECO:0000256" key="1">
    <source>
        <dbReference type="ARBA" id="ARBA00004123"/>
    </source>
</evidence>
<dbReference type="PANTHER" id="PTHR10865">
    <property type="entry name" value="METASTASIS-ASSOCIATED PROTEIN AND MESODERM INDUCTION EARLY RESPONSE PROTEIN"/>
    <property type="match status" value="1"/>
</dbReference>
<dbReference type="PROSITE" id="PS51293">
    <property type="entry name" value="SANT"/>
    <property type="match status" value="1"/>
</dbReference>
<dbReference type="Pfam" id="PF19426">
    <property type="entry name" value="MIER1_3_C"/>
    <property type="match status" value="1"/>
</dbReference>
<dbReference type="AlphaFoldDB" id="A0A7N6AJH7"/>
<evidence type="ECO:0000256" key="3">
    <source>
        <dbReference type="ARBA" id="ARBA00022491"/>
    </source>
</evidence>
<dbReference type="CDD" id="cd11661">
    <property type="entry name" value="SANT_MTA3_like"/>
    <property type="match status" value="1"/>
</dbReference>
<evidence type="ECO:0000313" key="13">
    <source>
        <dbReference type="Proteomes" id="UP000265040"/>
    </source>
</evidence>
<sequence>MFYSVEYLFIFFSSLGGSAGSDDHDFDPTADMLVHDFDDERTLEEEEMLEAADETNANEIEDLAREGEMPIHELLSLYGYGAGSPADEDEEEEEEPEEEEDDEDEEEDPDNDESSRSTGELKRNEPVKCISCCVSGNNDAEEESDEDEDYVPSEDWKKEIMVGSMYQAETPAGLCKYKDNEKVYENDDQLLWNPECLPENKVVEFLTEASRRTGDEKGVDAIPEGSHIKDNEQALYELVKCDFDTEEALRRLRFNVKAAREELSVWTEEECRNFEQGLKAYGKDFHLIQANKVRTRSVGECVAFYYMWKKSERYDFFAQQTRLGKRKYNLHPGVTDYMDRLLDETESATSSRAASPPPTTSSSSTSHSEREDSSSQNGITSHNSNHPVDAAQLPPANPVKPESVQSNGPSNPLVEAAPPIPDNNSNGCSQSTASHDRNGSLEPPVLHRDTAVVAHDRPAKRCRTEAEPLGQSELEPSRAQEN</sequence>
<dbReference type="PANTHER" id="PTHR10865:SF24">
    <property type="entry name" value="MESODERM INDUCTION EARLY RESPONSE PROTEIN 1"/>
    <property type="match status" value="1"/>
</dbReference>
<dbReference type="GeneTree" id="ENSGT01030000234573"/>
<feature type="region of interest" description="Disordered" evidence="8">
    <location>
        <begin position="344"/>
        <end position="482"/>
    </location>
</feature>
<reference evidence="12" key="3">
    <citation type="submission" date="2025-09" db="UniProtKB">
        <authorList>
            <consortium name="Ensembl"/>
        </authorList>
    </citation>
    <scope>IDENTIFICATION</scope>
</reference>
<dbReference type="InterPro" id="IPR001005">
    <property type="entry name" value="SANT/Myb"/>
</dbReference>
<keyword evidence="13" id="KW-1185">Reference proteome</keyword>
<dbReference type="InterPro" id="IPR009057">
    <property type="entry name" value="Homeodomain-like_sf"/>
</dbReference>
<evidence type="ECO:0000256" key="6">
    <source>
        <dbReference type="ARBA" id="ARBA00023163"/>
    </source>
</evidence>
<dbReference type="InterPro" id="IPR040138">
    <property type="entry name" value="MIER/MTA"/>
</dbReference>
<feature type="region of interest" description="Disordered" evidence="8">
    <location>
        <begin position="79"/>
        <end position="122"/>
    </location>
</feature>
<dbReference type="FunFam" id="4.10.1240.50:FF:000005">
    <property type="entry name" value="Mesoderm induction early response protein 3"/>
    <property type="match status" value="1"/>
</dbReference>
<feature type="compositionally biased region" description="Basic and acidic residues" evidence="8">
    <location>
        <begin position="113"/>
        <end position="122"/>
    </location>
</feature>
<evidence type="ECO:0000256" key="5">
    <source>
        <dbReference type="ARBA" id="ARBA00023015"/>
    </source>
</evidence>
<reference evidence="12" key="1">
    <citation type="submission" date="2021-04" db="EMBL/GenBank/DDBJ databases">
        <authorList>
            <consortium name="Wellcome Sanger Institute Data Sharing"/>
        </authorList>
    </citation>
    <scope>NUCLEOTIDE SEQUENCE [LARGE SCALE GENOMIC DNA]</scope>
</reference>
<feature type="compositionally biased region" description="Polar residues" evidence="8">
    <location>
        <begin position="422"/>
        <end position="433"/>
    </location>
</feature>
<dbReference type="GO" id="GO:0005654">
    <property type="term" value="C:nucleoplasm"/>
    <property type="evidence" value="ECO:0007669"/>
    <property type="project" value="TreeGrafter"/>
</dbReference>
<dbReference type="Ensembl" id="ENSATET00000053388.2">
    <property type="protein sequence ID" value="ENSATEP00000048824.1"/>
    <property type="gene ID" value="ENSATEG00000026755.2"/>
</dbReference>
<keyword evidence="9" id="KW-0732">Signal</keyword>
<accession>A0A7N6AJH7</accession>
<dbReference type="PROSITE" id="PS51156">
    <property type="entry name" value="ELM2"/>
    <property type="match status" value="1"/>
</dbReference>
<dbReference type="Pfam" id="PF00249">
    <property type="entry name" value="Myb_DNA-binding"/>
    <property type="match status" value="1"/>
</dbReference>
<gene>
    <name evidence="12" type="primary">MIER1</name>
</gene>
<evidence type="ECO:0000256" key="4">
    <source>
        <dbReference type="ARBA" id="ARBA00022553"/>
    </source>
</evidence>
<comment type="subcellular location">
    <subcellularLocation>
        <location evidence="1">Nucleus</location>
    </subcellularLocation>
</comment>
<keyword evidence="3" id="KW-0678">Repressor</keyword>
<dbReference type="OrthoDB" id="5916873at2759"/>
<evidence type="ECO:0000259" key="11">
    <source>
        <dbReference type="PROSITE" id="PS51293"/>
    </source>
</evidence>
<dbReference type="Gene3D" id="4.10.1240.50">
    <property type="match status" value="1"/>
</dbReference>
<keyword evidence="4" id="KW-0597">Phosphoprotein</keyword>
<reference evidence="12" key="2">
    <citation type="submission" date="2025-08" db="UniProtKB">
        <authorList>
            <consortium name="Ensembl"/>
        </authorList>
    </citation>
    <scope>IDENTIFICATION</scope>
</reference>
<feature type="compositionally biased region" description="Polar residues" evidence="8">
    <location>
        <begin position="376"/>
        <end position="386"/>
    </location>
</feature>
<evidence type="ECO:0000259" key="10">
    <source>
        <dbReference type="PROSITE" id="PS51156"/>
    </source>
</evidence>
<dbReference type="GO" id="GO:0032991">
    <property type="term" value="C:protein-containing complex"/>
    <property type="evidence" value="ECO:0007669"/>
    <property type="project" value="UniProtKB-ARBA"/>
</dbReference>
<dbReference type="GO" id="GO:0000122">
    <property type="term" value="P:negative regulation of transcription by RNA polymerase II"/>
    <property type="evidence" value="ECO:0007669"/>
    <property type="project" value="TreeGrafter"/>
</dbReference>
<feature type="domain" description="ELM2" evidence="10">
    <location>
        <begin position="158"/>
        <end position="256"/>
    </location>
</feature>
<keyword evidence="5" id="KW-0805">Transcription regulation</keyword>
<dbReference type="SUPFAM" id="SSF46689">
    <property type="entry name" value="Homeodomain-like"/>
    <property type="match status" value="1"/>
</dbReference>
<dbReference type="SMART" id="SM00717">
    <property type="entry name" value="SANT"/>
    <property type="match status" value="1"/>
</dbReference>
<feature type="signal peptide" evidence="9">
    <location>
        <begin position="1"/>
        <end position="20"/>
    </location>
</feature>
<dbReference type="SMART" id="SM01189">
    <property type="entry name" value="ELM2"/>
    <property type="match status" value="1"/>
</dbReference>
<dbReference type="Gene3D" id="1.10.10.60">
    <property type="entry name" value="Homeodomain-like"/>
    <property type="match status" value="1"/>
</dbReference>
<evidence type="ECO:0000256" key="9">
    <source>
        <dbReference type="SAM" id="SignalP"/>
    </source>
</evidence>
<organism evidence="12 13">
    <name type="scientific">Anabas testudineus</name>
    <name type="common">Climbing perch</name>
    <name type="synonym">Anthias testudineus</name>
    <dbReference type="NCBI Taxonomy" id="64144"/>
    <lineage>
        <taxon>Eukaryota</taxon>
        <taxon>Metazoa</taxon>
        <taxon>Chordata</taxon>
        <taxon>Craniata</taxon>
        <taxon>Vertebrata</taxon>
        <taxon>Euteleostomi</taxon>
        <taxon>Actinopterygii</taxon>
        <taxon>Neopterygii</taxon>
        <taxon>Teleostei</taxon>
        <taxon>Neoteleostei</taxon>
        <taxon>Acanthomorphata</taxon>
        <taxon>Anabantaria</taxon>
        <taxon>Anabantiformes</taxon>
        <taxon>Anabantoidei</taxon>
        <taxon>Anabantidae</taxon>
        <taxon>Anabas</taxon>
    </lineage>
</organism>
<feature type="compositionally biased region" description="Low complexity" evidence="8">
    <location>
        <begin position="347"/>
        <end position="366"/>
    </location>
</feature>
<feature type="chain" id="PRO_5031320838" description="Mesoderm induction early response protein 1" evidence="9">
    <location>
        <begin position="21"/>
        <end position="482"/>
    </location>
</feature>
<protein>
    <recommendedName>
        <fullName evidence="2">Mesoderm induction early response protein 1</fullName>
    </recommendedName>
</protein>
<evidence type="ECO:0000256" key="8">
    <source>
        <dbReference type="SAM" id="MobiDB-lite"/>
    </source>
</evidence>
<dbReference type="GO" id="GO:0003714">
    <property type="term" value="F:transcription corepressor activity"/>
    <property type="evidence" value="ECO:0007669"/>
    <property type="project" value="TreeGrafter"/>
</dbReference>
<feature type="compositionally biased region" description="Acidic residues" evidence="8">
    <location>
        <begin position="86"/>
        <end position="112"/>
    </location>
</feature>
<feature type="compositionally biased region" description="Basic and acidic residues" evidence="8">
    <location>
        <begin position="434"/>
        <end position="466"/>
    </location>
</feature>
<dbReference type="Pfam" id="PF01448">
    <property type="entry name" value="ELM2"/>
    <property type="match status" value="1"/>
</dbReference>
<keyword evidence="6" id="KW-0804">Transcription</keyword>
<dbReference type="InterPro" id="IPR000949">
    <property type="entry name" value="ELM2_dom"/>
</dbReference>
<dbReference type="InterPro" id="IPR045787">
    <property type="entry name" value="MIER1/3_C"/>
</dbReference>
<evidence type="ECO:0000256" key="2">
    <source>
        <dbReference type="ARBA" id="ARBA00017452"/>
    </source>
</evidence>
<evidence type="ECO:0000256" key="7">
    <source>
        <dbReference type="ARBA" id="ARBA00023242"/>
    </source>
</evidence>
<feature type="domain" description="SANT" evidence="11">
    <location>
        <begin position="261"/>
        <end position="313"/>
    </location>
</feature>
<proteinExistence type="predicted"/>
<keyword evidence="7" id="KW-0539">Nucleus</keyword>
<dbReference type="InterPro" id="IPR017884">
    <property type="entry name" value="SANT_dom"/>
</dbReference>
<dbReference type="FunFam" id="1.10.10.60:FF:000025">
    <property type="entry name" value="Mesoderm induction early response 1, transcriptional regulator"/>
    <property type="match status" value="1"/>
</dbReference>
<evidence type="ECO:0000313" key="12">
    <source>
        <dbReference type="Ensembl" id="ENSATEP00000048824.1"/>
    </source>
</evidence>
<dbReference type="GO" id="GO:0042826">
    <property type="term" value="F:histone deacetylase binding"/>
    <property type="evidence" value="ECO:0007669"/>
    <property type="project" value="TreeGrafter"/>
</dbReference>
<dbReference type="Proteomes" id="UP000265040">
    <property type="component" value="Chromosome 17"/>
</dbReference>